<comment type="caution">
    <text evidence="2">The sequence shown here is derived from an EMBL/GenBank/DDBJ whole genome shotgun (WGS) entry which is preliminary data.</text>
</comment>
<evidence type="ECO:0000256" key="1">
    <source>
        <dbReference type="SAM" id="Phobius"/>
    </source>
</evidence>
<protein>
    <recommendedName>
        <fullName evidence="4">DUF4386 domain-containing protein</fullName>
    </recommendedName>
</protein>
<feature type="transmembrane region" description="Helical" evidence="1">
    <location>
        <begin position="200"/>
        <end position="224"/>
    </location>
</feature>
<reference evidence="2 3" key="1">
    <citation type="submission" date="2015-07" db="EMBL/GenBank/DDBJ databases">
        <title>The draft genome sequence of Leadbetterella sp. JN14-9.</title>
        <authorList>
            <person name="Liu Y."/>
            <person name="Du J."/>
            <person name="Shao Z."/>
        </authorList>
    </citation>
    <scope>NUCLEOTIDE SEQUENCE [LARGE SCALE GENOMIC DNA]</scope>
    <source>
        <strain evidence="2 3">JN14-9</strain>
    </source>
</reference>
<keyword evidence="1" id="KW-0472">Membrane</keyword>
<evidence type="ECO:0000313" key="2">
    <source>
        <dbReference type="EMBL" id="KPM47980.1"/>
    </source>
</evidence>
<sequence length="234" mass="25924">MTLKQAKISSKSAGLLYLIIALVGGLSIGYMPTEIVVDGDASLTFQNLINNQNLFKWGIAGDIAVLIMETLLTVILYQLFKAENETGMTIATFSRMAMAIIMGVNLVIYMVPAILLQKPDFMNSFSQPEIESLTLLSFKLHNYGVLAWQVFFAIHLFTLGFVIRNSGNVPKYLGITMLIGGIGYGGDSIIQLLFLEAEWLSLTFSSLLVLAVAAEFWFAFWLLIKGYRRSEING</sequence>
<proteinExistence type="predicted"/>
<evidence type="ECO:0000313" key="3">
    <source>
        <dbReference type="Proteomes" id="UP000050454"/>
    </source>
</evidence>
<evidence type="ECO:0008006" key="4">
    <source>
        <dbReference type="Google" id="ProtNLM"/>
    </source>
</evidence>
<keyword evidence="1" id="KW-0812">Transmembrane</keyword>
<feature type="transmembrane region" description="Helical" evidence="1">
    <location>
        <begin position="57"/>
        <end position="80"/>
    </location>
</feature>
<dbReference type="Proteomes" id="UP000050454">
    <property type="component" value="Unassembled WGS sequence"/>
</dbReference>
<dbReference type="EMBL" id="LGTQ01000009">
    <property type="protein sequence ID" value="KPM47980.1"/>
    <property type="molecule type" value="Genomic_DNA"/>
</dbReference>
<feature type="transmembrane region" description="Helical" evidence="1">
    <location>
        <begin position="175"/>
        <end position="194"/>
    </location>
</feature>
<dbReference type="AlphaFoldDB" id="A0A0N8H9P9"/>
<dbReference type="Pfam" id="PF14329">
    <property type="entry name" value="DUF4386"/>
    <property type="match status" value="1"/>
</dbReference>
<dbReference type="InterPro" id="IPR025495">
    <property type="entry name" value="DUF4386"/>
</dbReference>
<organism evidence="2 3">
    <name type="scientific">Jiulongibacter sediminis</name>
    <dbReference type="NCBI Taxonomy" id="1605367"/>
    <lineage>
        <taxon>Bacteria</taxon>
        <taxon>Pseudomonadati</taxon>
        <taxon>Bacteroidota</taxon>
        <taxon>Cytophagia</taxon>
        <taxon>Cytophagales</taxon>
        <taxon>Leadbetterellaceae</taxon>
        <taxon>Jiulongibacter</taxon>
    </lineage>
</organism>
<feature type="transmembrane region" description="Helical" evidence="1">
    <location>
        <begin position="92"/>
        <end position="115"/>
    </location>
</feature>
<keyword evidence="1" id="KW-1133">Transmembrane helix</keyword>
<dbReference type="OrthoDB" id="1160166at2"/>
<accession>A0A0N8H9P9</accession>
<name>A0A0N8H9P9_9BACT</name>
<keyword evidence="3" id="KW-1185">Reference proteome</keyword>
<dbReference type="STRING" id="1605367.AFM12_12230"/>
<feature type="transmembrane region" description="Helical" evidence="1">
    <location>
        <begin position="12"/>
        <end position="31"/>
    </location>
</feature>
<gene>
    <name evidence="2" type="ORF">AFM12_12230</name>
</gene>
<dbReference type="RefSeq" id="WP_055148601.1">
    <property type="nucleotide sequence ID" value="NZ_JXSZ01000009.1"/>
</dbReference>
<feature type="transmembrane region" description="Helical" evidence="1">
    <location>
        <begin position="143"/>
        <end position="163"/>
    </location>
</feature>